<name>A0A1F8DRQ5_9BACT</name>
<dbReference type="STRING" id="1802555.A2755_02940"/>
<proteinExistence type="predicted"/>
<sequence>MEKISFSGEAKGKLFKNPYNIYIEITRRSMIVQIWGEKDQKDPIFTRTFVDEVSSRKEPIDILEEAFNDVVESMQRIIVGTDEKTLTAGLVEKIFARLYYKDNIYTGQFAV</sequence>
<comment type="caution">
    <text evidence="1">The sequence shown here is derived from an EMBL/GenBank/DDBJ whole genome shotgun (WGS) entry which is preliminary data.</text>
</comment>
<gene>
    <name evidence="1" type="ORF">A2755_02940</name>
</gene>
<dbReference type="AlphaFoldDB" id="A0A1F8DRQ5"/>
<protein>
    <submittedName>
        <fullName evidence="1">Uncharacterized protein</fullName>
    </submittedName>
</protein>
<organism evidence="1 2">
    <name type="scientific">Candidatus Wolfebacteria bacterium RIFCSPHIGHO2_01_FULL_48_22</name>
    <dbReference type="NCBI Taxonomy" id="1802555"/>
    <lineage>
        <taxon>Bacteria</taxon>
        <taxon>Candidatus Wolfeibacteriota</taxon>
    </lineage>
</organism>
<evidence type="ECO:0000313" key="2">
    <source>
        <dbReference type="Proteomes" id="UP000177029"/>
    </source>
</evidence>
<dbReference type="EMBL" id="MGIP01000011">
    <property type="protein sequence ID" value="OGM91323.1"/>
    <property type="molecule type" value="Genomic_DNA"/>
</dbReference>
<evidence type="ECO:0000313" key="1">
    <source>
        <dbReference type="EMBL" id="OGM91323.1"/>
    </source>
</evidence>
<dbReference type="Proteomes" id="UP000177029">
    <property type="component" value="Unassembled WGS sequence"/>
</dbReference>
<reference evidence="1 2" key="1">
    <citation type="journal article" date="2016" name="Nat. Commun.">
        <title>Thousands of microbial genomes shed light on interconnected biogeochemical processes in an aquifer system.</title>
        <authorList>
            <person name="Anantharaman K."/>
            <person name="Brown C.T."/>
            <person name="Hug L.A."/>
            <person name="Sharon I."/>
            <person name="Castelle C.J."/>
            <person name="Probst A.J."/>
            <person name="Thomas B.C."/>
            <person name="Singh A."/>
            <person name="Wilkins M.J."/>
            <person name="Karaoz U."/>
            <person name="Brodie E.L."/>
            <person name="Williams K.H."/>
            <person name="Hubbard S.S."/>
            <person name="Banfield J.F."/>
        </authorList>
    </citation>
    <scope>NUCLEOTIDE SEQUENCE [LARGE SCALE GENOMIC DNA]</scope>
</reference>
<accession>A0A1F8DRQ5</accession>